<dbReference type="EMBL" id="SPHZ02000002">
    <property type="protein sequence ID" value="KAF0929680.1"/>
    <property type="molecule type" value="Genomic_DNA"/>
</dbReference>
<name>A0A6G1EYF9_9ORYZ</name>
<proteinExistence type="predicted"/>
<dbReference type="AlphaFoldDB" id="A0A6G1EYF9"/>
<evidence type="ECO:0000256" key="1">
    <source>
        <dbReference type="SAM" id="MobiDB-lite"/>
    </source>
</evidence>
<evidence type="ECO:0000313" key="3">
    <source>
        <dbReference type="Proteomes" id="UP000479710"/>
    </source>
</evidence>
<feature type="region of interest" description="Disordered" evidence="1">
    <location>
        <begin position="1"/>
        <end position="51"/>
    </location>
</feature>
<reference evidence="2 3" key="1">
    <citation type="submission" date="2019-11" db="EMBL/GenBank/DDBJ databases">
        <title>Whole genome sequence of Oryza granulata.</title>
        <authorList>
            <person name="Li W."/>
        </authorList>
    </citation>
    <scope>NUCLEOTIDE SEQUENCE [LARGE SCALE GENOMIC DNA]</scope>
    <source>
        <strain evidence="3">cv. Menghai</strain>
        <tissue evidence="2">Leaf</tissue>
    </source>
</reference>
<protein>
    <submittedName>
        <fullName evidence="2">Uncharacterized protein</fullName>
    </submittedName>
</protein>
<dbReference type="OrthoDB" id="10673312at2759"/>
<feature type="compositionally biased region" description="Polar residues" evidence="1">
    <location>
        <begin position="40"/>
        <end position="51"/>
    </location>
</feature>
<evidence type="ECO:0000313" key="2">
    <source>
        <dbReference type="EMBL" id="KAF0929680.1"/>
    </source>
</evidence>
<accession>A0A6G1EYF9</accession>
<keyword evidence="3" id="KW-1185">Reference proteome</keyword>
<comment type="caution">
    <text evidence="2">The sequence shown here is derived from an EMBL/GenBank/DDBJ whole genome shotgun (WGS) entry which is preliminary data.</text>
</comment>
<gene>
    <name evidence="2" type="ORF">E2562_023028</name>
</gene>
<dbReference type="Proteomes" id="UP000479710">
    <property type="component" value="Unassembled WGS sequence"/>
</dbReference>
<sequence>MNKRVIDANQRCGDKMQSGGTEGSGKKKKAETAGEFKTWEVSTSGTKDNQGQVLPMCIDQEMKQILEDQCEIKKKWEQDDQIASDRKMAEALQLEDQTRLSEEIDLGKEEAVLTSNNDQDNQEGMGTNEDGAVVKRGEDINISANEDYLRDENEKVQLEGSEEVFDSQESVDFAKAVGVCLATIDEAKEDFRPRRCPRLQAKEDKEILSLATDRKEAKNNFVDKGIDDIPSFIHDSNASLAHLASVIGIELGCEVDSVDSNLNLIKSLEHARLNLFLKEQSKTDPLEIIPDKKDFNALCDSLQEFISEDECSDKELEDKLFAKFQISSAGKLRHKKKGNLEIFKVTPKKKRNQNIKKKKANS</sequence>
<organism evidence="2 3">
    <name type="scientific">Oryza meyeriana var. granulata</name>
    <dbReference type="NCBI Taxonomy" id="110450"/>
    <lineage>
        <taxon>Eukaryota</taxon>
        <taxon>Viridiplantae</taxon>
        <taxon>Streptophyta</taxon>
        <taxon>Embryophyta</taxon>
        <taxon>Tracheophyta</taxon>
        <taxon>Spermatophyta</taxon>
        <taxon>Magnoliopsida</taxon>
        <taxon>Liliopsida</taxon>
        <taxon>Poales</taxon>
        <taxon>Poaceae</taxon>
        <taxon>BOP clade</taxon>
        <taxon>Oryzoideae</taxon>
        <taxon>Oryzeae</taxon>
        <taxon>Oryzinae</taxon>
        <taxon>Oryza</taxon>
        <taxon>Oryza meyeriana</taxon>
    </lineage>
</organism>